<name>A0A6J5FLP9_9BURK</name>
<keyword evidence="2" id="KW-1185">Reference proteome</keyword>
<proteinExistence type="predicted"/>
<dbReference type="Gene3D" id="3.40.1350.10">
    <property type="match status" value="1"/>
</dbReference>
<dbReference type="GO" id="GO:0003676">
    <property type="term" value="F:nucleic acid binding"/>
    <property type="evidence" value="ECO:0007669"/>
    <property type="project" value="InterPro"/>
</dbReference>
<sequence>MKRTMTWDKLQELIESGAGQGHGERYHPFIQIHRGNSSSKGNQTVGPLPGQQRSFHGLARLERQLGILCYWLGAQDVREQFPMWPFPHLHPIVGAKNARSYSRSKVPGLLKIAEEAGVDHGVFVGTNIPYIATLDVVATVDRDSGPYLVAFSCKPRKAVLEACSTSRILERLELERSYCNRIAARYHIAHELALPPDLLKNLENCGAAWARQKEIVAATGFHEFRRVLLAKLNSVSIRCAVERAVEVSRIDASVAWPAFKLLCWTLEIDVDLSKPQLHSYRMVPGGRELHTRLKQTLLGGGSR</sequence>
<evidence type="ECO:0000313" key="2">
    <source>
        <dbReference type="Proteomes" id="UP000494252"/>
    </source>
</evidence>
<dbReference type="AlphaFoldDB" id="A0A6J5FLP9"/>
<reference evidence="1 2" key="1">
    <citation type="submission" date="2020-04" db="EMBL/GenBank/DDBJ databases">
        <authorList>
            <person name="De Canck E."/>
        </authorList>
    </citation>
    <scope>NUCLEOTIDE SEQUENCE [LARGE SCALE GENOMIC DNA]</scope>
    <source>
        <strain evidence="1 2">LMG 27177</strain>
    </source>
</reference>
<dbReference type="CDD" id="cd22362">
    <property type="entry name" value="TnsA_endonuclease-like"/>
    <property type="match status" value="1"/>
</dbReference>
<accession>A0A6J5FLP9</accession>
<dbReference type="InterPro" id="IPR011335">
    <property type="entry name" value="Restrct_endonuc-II-like"/>
</dbReference>
<dbReference type="Proteomes" id="UP000494252">
    <property type="component" value="Unassembled WGS sequence"/>
</dbReference>
<dbReference type="InterPro" id="IPR011856">
    <property type="entry name" value="tRNA_endonuc-like_dom_sf"/>
</dbReference>
<protein>
    <submittedName>
        <fullName evidence="1">Uncharacterized protein</fullName>
    </submittedName>
</protein>
<dbReference type="EMBL" id="CADIKI010000002">
    <property type="protein sequence ID" value="CAB3780331.1"/>
    <property type="molecule type" value="Genomic_DNA"/>
</dbReference>
<dbReference type="SUPFAM" id="SSF52980">
    <property type="entry name" value="Restriction endonuclease-like"/>
    <property type="match status" value="1"/>
</dbReference>
<organism evidence="1 2">
    <name type="scientific">Paraburkholderia fynbosensis</name>
    <dbReference type="NCBI Taxonomy" id="1200993"/>
    <lineage>
        <taxon>Bacteria</taxon>
        <taxon>Pseudomonadati</taxon>
        <taxon>Pseudomonadota</taxon>
        <taxon>Betaproteobacteria</taxon>
        <taxon>Burkholderiales</taxon>
        <taxon>Burkholderiaceae</taxon>
        <taxon>Paraburkholderia</taxon>
    </lineage>
</organism>
<gene>
    <name evidence="1" type="ORF">LMG27177_00897</name>
</gene>
<dbReference type="RefSeq" id="WP_175158273.1">
    <property type="nucleotide sequence ID" value="NZ_CADIKI010000002.1"/>
</dbReference>
<evidence type="ECO:0000313" key="1">
    <source>
        <dbReference type="EMBL" id="CAB3780331.1"/>
    </source>
</evidence>